<dbReference type="PROSITE" id="PS50076">
    <property type="entry name" value="DNAJ_2"/>
    <property type="match status" value="1"/>
</dbReference>
<keyword evidence="2" id="KW-0472">Membrane</keyword>
<proteinExistence type="predicted"/>
<keyword evidence="2" id="KW-1133">Transmembrane helix</keyword>
<dbReference type="InterPro" id="IPR036869">
    <property type="entry name" value="J_dom_sf"/>
</dbReference>
<feature type="transmembrane region" description="Helical" evidence="2">
    <location>
        <begin position="144"/>
        <end position="165"/>
    </location>
</feature>
<reference evidence="4" key="1">
    <citation type="submission" date="2021-02" db="EMBL/GenBank/DDBJ databases">
        <authorList>
            <person name="Steward A R."/>
        </authorList>
    </citation>
    <scope>NUCLEOTIDE SEQUENCE</scope>
</reference>
<organism evidence="4 5">
    <name type="scientific">Pieris macdunnoughi</name>
    <dbReference type="NCBI Taxonomy" id="345717"/>
    <lineage>
        <taxon>Eukaryota</taxon>
        <taxon>Metazoa</taxon>
        <taxon>Ecdysozoa</taxon>
        <taxon>Arthropoda</taxon>
        <taxon>Hexapoda</taxon>
        <taxon>Insecta</taxon>
        <taxon>Pterygota</taxon>
        <taxon>Neoptera</taxon>
        <taxon>Endopterygota</taxon>
        <taxon>Lepidoptera</taxon>
        <taxon>Glossata</taxon>
        <taxon>Ditrysia</taxon>
        <taxon>Papilionoidea</taxon>
        <taxon>Pieridae</taxon>
        <taxon>Pierinae</taxon>
        <taxon>Pieris</taxon>
    </lineage>
</organism>
<dbReference type="InterPro" id="IPR052763">
    <property type="entry name" value="DnaJ_C4"/>
</dbReference>
<dbReference type="PANTHER" id="PTHR44825:SF1">
    <property type="entry name" value="DNAJ HOMOLOG SUBFAMILY C MEMBER 4"/>
    <property type="match status" value="1"/>
</dbReference>
<evidence type="ECO:0000256" key="1">
    <source>
        <dbReference type="SAM" id="Coils"/>
    </source>
</evidence>
<feature type="domain" description="J" evidence="3">
    <location>
        <begin position="26"/>
        <end position="90"/>
    </location>
</feature>
<feature type="coiled-coil region" evidence="1">
    <location>
        <begin position="173"/>
        <end position="204"/>
    </location>
</feature>
<dbReference type="SMART" id="SM00271">
    <property type="entry name" value="DnaJ"/>
    <property type="match status" value="1"/>
</dbReference>
<dbReference type="EMBL" id="CAJOBZ010000010">
    <property type="protein sequence ID" value="CAF4830809.1"/>
    <property type="molecule type" value="Genomic_DNA"/>
</dbReference>
<evidence type="ECO:0000313" key="4">
    <source>
        <dbReference type="EMBL" id="CAF4830809.1"/>
    </source>
</evidence>
<dbReference type="OrthoDB" id="445556at2759"/>
<evidence type="ECO:0000259" key="3">
    <source>
        <dbReference type="PROSITE" id="PS50076"/>
    </source>
</evidence>
<evidence type="ECO:0000256" key="2">
    <source>
        <dbReference type="SAM" id="Phobius"/>
    </source>
</evidence>
<name>A0A821QU29_9NEOP</name>
<keyword evidence="1" id="KW-0175">Coiled coil</keyword>
<gene>
    <name evidence="4" type="ORF">PMACD_LOCUS5275</name>
</gene>
<dbReference type="PRINTS" id="PR00625">
    <property type="entry name" value="JDOMAIN"/>
</dbReference>
<accession>A0A821QU29</accession>
<sequence>MYFLKRTCDFKSICTIVRLSSQIRKSHYDILNLRKNCSDKEIKNAFIQMSKEYHPDKNKDAKAQEKFVKIVEAYSILGKPSSRAQYDNIMDSQVKTHSYVYRTHTPYNLRKNTAYNYYEQPNSKANDEKTGYYGVKGLKKLSNLAITILCFTVAMVGTIIQLVVIRQSYLVHRKRTQEKAKILADELEKVRENAKGKTNSMQTQALLDKIVSSSNSTVATASLGQALANEKNKS</sequence>
<keyword evidence="5" id="KW-1185">Reference proteome</keyword>
<comment type="caution">
    <text evidence="4">The sequence shown here is derived from an EMBL/GenBank/DDBJ whole genome shotgun (WGS) entry which is preliminary data.</text>
</comment>
<keyword evidence="2" id="KW-0812">Transmembrane</keyword>
<dbReference type="Pfam" id="PF00226">
    <property type="entry name" value="DnaJ"/>
    <property type="match status" value="1"/>
</dbReference>
<dbReference type="Proteomes" id="UP000663880">
    <property type="component" value="Unassembled WGS sequence"/>
</dbReference>
<dbReference type="Gene3D" id="1.10.287.110">
    <property type="entry name" value="DnaJ domain"/>
    <property type="match status" value="1"/>
</dbReference>
<protein>
    <recommendedName>
        <fullName evidence="3">J domain-containing protein</fullName>
    </recommendedName>
</protein>
<dbReference type="CDD" id="cd06257">
    <property type="entry name" value="DnaJ"/>
    <property type="match status" value="1"/>
</dbReference>
<dbReference type="AlphaFoldDB" id="A0A821QU29"/>
<dbReference type="PANTHER" id="PTHR44825">
    <property type="match status" value="1"/>
</dbReference>
<evidence type="ECO:0000313" key="5">
    <source>
        <dbReference type="Proteomes" id="UP000663880"/>
    </source>
</evidence>
<dbReference type="SUPFAM" id="SSF46565">
    <property type="entry name" value="Chaperone J-domain"/>
    <property type="match status" value="1"/>
</dbReference>
<dbReference type="InterPro" id="IPR001623">
    <property type="entry name" value="DnaJ_domain"/>
</dbReference>